<sequence>MSALHDYVNLSSVSCVAARDSVLRLQAAGAAYFNFYEEFVGDSSLLGAHKNAVWVQGFAEDCFAVLQQMPQYYTLLERAFANLGQVIDPRPSATAFANMQRLCKRALQKKLVNALSIEFEGNQLPIYGFRFKERRKAGIDHQTVLSSAFMIVFLIVLIVLSIFISHPTPFQEWVYRILASLVAGCAGVVLIGYFEFRAGKILRFSGGFVLFLVVMCWNPKPVFYNEQVVSSDAVVKQVSR</sequence>
<organism evidence="2 3">
    <name type="scientific">Pseudomonas inefficax</name>
    <dbReference type="NCBI Taxonomy" id="2078786"/>
    <lineage>
        <taxon>Bacteria</taxon>
        <taxon>Pseudomonadati</taxon>
        <taxon>Pseudomonadota</taxon>
        <taxon>Gammaproteobacteria</taxon>
        <taxon>Pseudomonadales</taxon>
        <taxon>Pseudomonadaceae</taxon>
        <taxon>Pseudomonas</taxon>
    </lineage>
</organism>
<dbReference type="AlphaFoldDB" id="A0AAQ1ST34"/>
<evidence type="ECO:0000256" key="1">
    <source>
        <dbReference type="SAM" id="Phobius"/>
    </source>
</evidence>
<feature type="transmembrane region" description="Helical" evidence="1">
    <location>
        <begin position="144"/>
        <end position="167"/>
    </location>
</feature>
<keyword evidence="1" id="KW-0472">Membrane</keyword>
<keyword evidence="1" id="KW-1133">Transmembrane helix</keyword>
<evidence type="ECO:0000313" key="3">
    <source>
        <dbReference type="Proteomes" id="UP000294335"/>
    </source>
</evidence>
<comment type="caution">
    <text evidence="2">The sequence shown here is derived from an EMBL/GenBank/DDBJ whole genome shotgun (WGS) entry which is preliminary data.</text>
</comment>
<accession>A0AAQ1ST34</accession>
<evidence type="ECO:0000313" key="2">
    <source>
        <dbReference type="EMBL" id="SPO60401.1"/>
    </source>
</evidence>
<keyword evidence="3" id="KW-1185">Reference proteome</keyword>
<feature type="transmembrane region" description="Helical" evidence="1">
    <location>
        <begin position="201"/>
        <end position="220"/>
    </location>
</feature>
<keyword evidence="1" id="KW-0812">Transmembrane</keyword>
<reference evidence="2 3" key="1">
    <citation type="submission" date="2018-02" db="EMBL/GenBank/DDBJ databases">
        <authorList>
            <person name="Dubost A."/>
        </authorList>
    </citation>
    <scope>NUCLEOTIDE SEQUENCE [LARGE SCALE GENOMIC DNA]</scope>
    <source>
        <strain evidence="3">JV551A3</strain>
    </source>
</reference>
<feature type="transmembrane region" description="Helical" evidence="1">
    <location>
        <begin position="173"/>
        <end position="194"/>
    </location>
</feature>
<dbReference type="Proteomes" id="UP000294335">
    <property type="component" value="Unassembled WGS sequence"/>
</dbReference>
<gene>
    <name evidence="2" type="ORF">JV551A3_V1_850022</name>
</gene>
<name>A0AAQ1ST34_9PSED</name>
<proteinExistence type="predicted"/>
<dbReference type="EMBL" id="OPYN01000085">
    <property type="protein sequence ID" value="SPO60401.1"/>
    <property type="molecule type" value="Genomic_DNA"/>
</dbReference>
<protein>
    <submittedName>
        <fullName evidence="2">Uncharacterized protein</fullName>
    </submittedName>
</protein>